<dbReference type="SUPFAM" id="SSF55785">
    <property type="entry name" value="PYP-like sensor domain (PAS domain)"/>
    <property type="match status" value="4"/>
</dbReference>
<accession>A0A4Q7EG13</accession>
<evidence type="ECO:0000313" key="18">
    <source>
        <dbReference type="EMBL" id="RZM82203.1"/>
    </source>
</evidence>
<dbReference type="SMART" id="SM00448">
    <property type="entry name" value="REC"/>
    <property type="match status" value="1"/>
</dbReference>
<dbReference type="InterPro" id="IPR036890">
    <property type="entry name" value="HATPase_C_sf"/>
</dbReference>
<keyword evidence="13" id="KW-0175">Coiled coil</keyword>
<evidence type="ECO:0000256" key="3">
    <source>
        <dbReference type="ARBA" id="ARBA00012438"/>
    </source>
</evidence>
<keyword evidence="11" id="KW-0472">Membrane</keyword>
<evidence type="ECO:0000256" key="2">
    <source>
        <dbReference type="ARBA" id="ARBA00004236"/>
    </source>
</evidence>
<dbReference type="SMART" id="SM00091">
    <property type="entry name" value="PAS"/>
    <property type="match status" value="4"/>
</dbReference>
<dbReference type="Pfam" id="PF02518">
    <property type="entry name" value="HATPase_c"/>
    <property type="match status" value="1"/>
</dbReference>
<dbReference type="Pfam" id="PF08447">
    <property type="entry name" value="PAS_3"/>
    <property type="match status" value="3"/>
</dbReference>
<evidence type="ECO:0000256" key="10">
    <source>
        <dbReference type="ARBA" id="ARBA00023012"/>
    </source>
</evidence>
<dbReference type="GO" id="GO:0000155">
    <property type="term" value="F:phosphorelay sensor kinase activity"/>
    <property type="evidence" value="ECO:0007669"/>
    <property type="project" value="InterPro"/>
</dbReference>
<dbReference type="InterPro" id="IPR052162">
    <property type="entry name" value="Sensor_kinase/Photoreceptor"/>
</dbReference>
<dbReference type="InterPro" id="IPR005467">
    <property type="entry name" value="His_kinase_dom"/>
</dbReference>
<dbReference type="Pfam" id="PF13426">
    <property type="entry name" value="PAS_9"/>
    <property type="match status" value="1"/>
</dbReference>
<feature type="domain" description="PAS" evidence="16">
    <location>
        <begin position="147"/>
        <end position="189"/>
    </location>
</feature>
<keyword evidence="7" id="KW-0547">Nucleotide-binding</keyword>
<reference evidence="18 19" key="1">
    <citation type="submission" date="2018-11" db="EMBL/GenBank/DDBJ databases">
        <title>Whole genome sequencing of an environmental sample.</title>
        <authorList>
            <person name="Sarangi A.N."/>
            <person name="Singh D."/>
            <person name="Tripathy S."/>
        </authorList>
    </citation>
    <scope>NUCLEOTIDE SEQUENCE [LARGE SCALE GENOMIC DNA]</scope>
    <source>
        <strain evidence="18 19">Lakshadweep</strain>
    </source>
</reference>
<dbReference type="PROSITE" id="PS50113">
    <property type="entry name" value="PAC"/>
    <property type="match status" value="3"/>
</dbReference>
<evidence type="ECO:0000256" key="4">
    <source>
        <dbReference type="ARBA" id="ARBA00022475"/>
    </source>
</evidence>
<keyword evidence="6" id="KW-0808">Transferase</keyword>
<sequence length="1047" mass="116399">MPPAAVLLTIADDHPPLLPEPLLIEVVHHNLAQLTTTADAASDTLVQLWQESLAVLIITGAIAPASWLQTLRQLSKGAQAAGPTVIVVGENDAALAVQAIKAGAEDYWVGDRLTAAQIRAALADVPSPKSPEKLMAPPLTPIALQDHEARLQGFVESNVVGILYGDVYGNVVEANDELLRMVGYTRADLAAGRLNWMKMTPPEYQSLDERKCAEARQHGACTPFEKEYVRKDGKRVPILIGFSLLGESREQSVCFVLDLTVRKQVERAHSRTEDRLRMALESAQMGTWDWNLTTNQLIWDDRCKAIFGFPPHATVTIDHFFAALHPDDRERLQQQIDDCLNPAGDGIYDVEYRVVGLEDQVERWILAKGQAYFTTEGTPKRLIGTVLEITDRKQAEAAIRESQERLQLAIEGSGSGFWDWNIVTNEDYLSAEWLQMLGYEASELPDKYSSWEQLIHPDDKSRVMETLYAHLQDERHSYQYEYRLRTKTGGWKWIANFGKVVKRDEAGKAIRMAGIHLDISDRKQAEAQLRLSEARYRTLANAVAQLIWVSGADGQVEFFNQQWYAYTGLPEADLSRRRWSEVIHPDDLAPIEAIRTDALARQTAYEVEARIKRYDQTYRWHLTRVMPLCDEAGQVINWFGTATDIHDRKLAAAEREQLLAQEQAARAAAERANRMKDEFLAILSHELRSPLNPILGWAQLLQTREFERPKMLQALSSIERNAKLQTQLIDDLLDVAKILRGKLKLDYAAVDLILVINAAIEIVQTSAIAKSIAIESQLQPSKHSVWGDQGRLQQIIWNLLSNAIKFTPKAGQVTVALTQTETTACIAVTDTGKGIQPEFLPHIFDSFRQEDVSITREHGGLGLGLAIARHLTEAHGGSIAVSSPGVGQGATFTVTLPLMAAPSAVPQAHSAIAVDPTLTDVRILAVDDDADCRDLLVNLLSAYGAEVLVTASAHEALAHLHQFEPDVLISDLGMPQLDGYGLIQQIRSRSVKEGGQIPAIALTAYTREEDLEKSLANGFQRHLAKPIEIDVLTRTITELLQSPPSER</sequence>
<dbReference type="PANTHER" id="PTHR43304:SF1">
    <property type="entry name" value="PAC DOMAIN-CONTAINING PROTEIN"/>
    <property type="match status" value="1"/>
</dbReference>
<dbReference type="PROSITE" id="PS50109">
    <property type="entry name" value="HIS_KIN"/>
    <property type="match status" value="1"/>
</dbReference>
<evidence type="ECO:0000256" key="5">
    <source>
        <dbReference type="ARBA" id="ARBA00022553"/>
    </source>
</evidence>
<dbReference type="OrthoDB" id="523382at2"/>
<dbReference type="FunFam" id="3.30.565.10:FF:000023">
    <property type="entry name" value="PAS domain-containing sensor histidine kinase"/>
    <property type="match status" value="1"/>
</dbReference>
<keyword evidence="8" id="KW-0418">Kinase</keyword>
<dbReference type="RefSeq" id="WP_052288212.1">
    <property type="nucleotide sequence ID" value="NZ_QVFV01000001.1"/>
</dbReference>
<feature type="domain" description="PAC" evidence="17">
    <location>
        <begin position="478"/>
        <end position="531"/>
    </location>
</feature>
<keyword evidence="19" id="KW-1185">Reference proteome</keyword>
<dbReference type="InterPro" id="IPR001610">
    <property type="entry name" value="PAC"/>
</dbReference>
<dbReference type="SUPFAM" id="SSF47384">
    <property type="entry name" value="Homodimeric domain of signal transducing histidine kinase"/>
    <property type="match status" value="1"/>
</dbReference>
<feature type="domain" description="PAS" evidence="16">
    <location>
        <begin position="532"/>
        <end position="602"/>
    </location>
</feature>
<evidence type="ECO:0000256" key="11">
    <source>
        <dbReference type="ARBA" id="ARBA00023136"/>
    </source>
</evidence>
<name>A0A4Q7EG13_9CYAN</name>
<dbReference type="SUPFAM" id="SSF52172">
    <property type="entry name" value="CheY-like"/>
    <property type="match status" value="1"/>
</dbReference>
<comment type="catalytic activity">
    <reaction evidence="1">
        <text>ATP + protein L-histidine = ADP + protein N-phospho-L-histidine.</text>
        <dbReference type="EC" id="2.7.13.3"/>
    </reaction>
</comment>
<keyword evidence="10" id="KW-0902">Two-component regulatory system</keyword>
<feature type="coiled-coil region" evidence="13">
    <location>
        <begin position="650"/>
        <end position="678"/>
    </location>
</feature>
<dbReference type="Gene3D" id="3.30.450.20">
    <property type="entry name" value="PAS domain"/>
    <property type="match status" value="4"/>
</dbReference>
<dbReference type="Pfam" id="PF00072">
    <property type="entry name" value="Response_reg"/>
    <property type="match status" value="1"/>
</dbReference>
<evidence type="ECO:0000259" key="15">
    <source>
        <dbReference type="PROSITE" id="PS50110"/>
    </source>
</evidence>
<dbReference type="SUPFAM" id="SSF55874">
    <property type="entry name" value="ATPase domain of HSP90 chaperone/DNA topoisomerase II/histidine kinase"/>
    <property type="match status" value="1"/>
</dbReference>
<dbReference type="AlphaFoldDB" id="A0A4Q7EG13"/>
<dbReference type="GO" id="GO:0005886">
    <property type="term" value="C:plasma membrane"/>
    <property type="evidence" value="ECO:0007669"/>
    <property type="project" value="UniProtKB-SubCell"/>
</dbReference>
<evidence type="ECO:0000259" key="14">
    <source>
        <dbReference type="PROSITE" id="PS50109"/>
    </source>
</evidence>
<gene>
    <name evidence="18" type="ORF">DYY88_02825</name>
</gene>
<evidence type="ECO:0000256" key="6">
    <source>
        <dbReference type="ARBA" id="ARBA00022679"/>
    </source>
</evidence>
<dbReference type="Gene3D" id="3.30.565.10">
    <property type="entry name" value="Histidine kinase-like ATPase, C-terminal domain"/>
    <property type="match status" value="1"/>
</dbReference>
<comment type="subcellular location">
    <subcellularLocation>
        <location evidence="2">Cell membrane</location>
    </subcellularLocation>
</comment>
<dbReference type="InterPro" id="IPR035965">
    <property type="entry name" value="PAS-like_dom_sf"/>
</dbReference>
<evidence type="ECO:0000256" key="7">
    <source>
        <dbReference type="ARBA" id="ARBA00022741"/>
    </source>
</evidence>
<feature type="domain" description="PAC" evidence="17">
    <location>
        <begin position="605"/>
        <end position="657"/>
    </location>
</feature>
<dbReference type="CDD" id="cd00082">
    <property type="entry name" value="HisKA"/>
    <property type="match status" value="1"/>
</dbReference>
<dbReference type="SMART" id="SM00387">
    <property type="entry name" value="HATPase_c"/>
    <property type="match status" value="1"/>
</dbReference>
<keyword evidence="5 12" id="KW-0597">Phosphoprotein</keyword>
<feature type="domain" description="PAC" evidence="17">
    <location>
        <begin position="348"/>
        <end position="401"/>
    </location>
</feature>
<keyword evidence="9" id="KW-0067">ATP-binding</keyword>
<feature type="domain" description="PAS" evidence="16">
    <location>
        <begin position="272"/>
        <end position="343"/>
    </location>
</feature>
<dbReference type="InterPro" id="IPR000014">
    <property type="entry name" value="PAS"/>
</dbReference>
<dbReference type="PANTHER" id="PTHR43304">
    <property type="entry name" value="PHYTOCHROME-LIKE PROTEIN CPH1"/>
    <property type="match status" value="1"/>
</dbReference>
<dbReference type="SMART" id="SM00388">
    <property type="entry name" value="HisKA"/>
    <property type="match status" value="1"/>
</dbReference>
<protein>
    <recommendedName>
        <fullName evidence="3">histidine kinase</fullName>
        <ecNumber evidence="3">2.7.13.3</ecNumber>
    </recommendedName>
</protein>
<dbReference type="EMBL" id="QVFV01000001">
    <property type="protein sequence ID" value="RZM82203.1"/>
    <property type="molecule type" value="Genomic_DNA"/>
</dbReference>
<dbReference type="InterPro" id="IPR036097">
    <property type="entry name" value="HisK_dim/P_sf"/>
</dbReference>
<dbReference type="InterPro" id="IPR001789">
    <property type="entry name" value="Sig_transdc_resp-reg_receiver"/>
</dbReference>
<dbReference type="InterPro" id="IPR011006">
    <property type="entry name" value="CheY-like_superfamily"/>
</dbReference>
<evidence type="ECO:0000256" key="9">
    <source>
        <dbReference type="ARBA" id="ARBA00022840"/>
    </source>
</evidence>
<proteinExistence type="predicted"/>
<feature type="modified residue" description="4-aspartylphosphate" evidence="12">
    <location>
        <position position="971"/>
    </location>
</feature>
<dbReference type="Gene3D" id="2.10.70.100">
    <property type="match status" value="1"/>
</dbReference>
<dbReference type="InterPro" id="IPR003661">
    <property type="entry name" value="HisK_dim/P_dom"/>
</dbReference>
<feature type="domain" description="PAS" evidence="16">
    <location>
        <begin position="402"/>
        <end position="474"/>
    </location>
</feature>
<organism evidence="18 19">
    <name type="scientific">Leptolyngbya iicbica LK</name>
    <dbReference type="NCBI Taxonomy" id="2294035"/>
    <lineage>
        <taxon>Bacteria</taxon>
        <taxon>Bacillati</taxon>
        <taxon>Cyanobacteriota</taxon>
        <taxon>Cyanophyceae</taxon>
        <taxon>Leptolyngbyales</taxon>
        <taxon>Leptolyngbyaceae</taxon>
        <taxon>Leptolyngbya group</taxon>
        <taxon>Leptolyngbya</taxon>
        <taxon>Leptolyngbya iicbica</taxon>
    </lineage>
</organism>
<dbReference type="Gene3D" id="3.40.50.2300">
    <property type="match status" value="2"/>
</dbReference>
<keyword evidence="4" id="KW-1003">Cell membrane</keyword>
<dbReference type="NCBIfam" id="TIGR00229">
    <property type="entry name" value="sensory_box"/>
    <property type="match status" value="4"/>
</dbReference>
<evidence type="ECO:0000259" key="17">
    <source>
        <dbReference type="PROSITE" id="PS50113"/>
    </source>
</evidence>
<evidence type="ECO:0000259" key="16">
    <source>
        <dbReference type="PROSITE" id="PS50112"/>
    </source>
</evidence>
<dbReference type="Gene3D" id="1.10.287.130">
    <property type="match status" value="1"/>
</dbReference>
<dbReference type="FunFam" id="3.30.450.20:FF:000099">
    <property type="entry name" value="Sensory box sensor histidine kinase"/>
    <property type="match status" value="1"/>
</dbReference>
<evidence type="ECO:0000256" key="13">
    <source>
        <dbReference type="SAM" id="Coils"/>
    </source>
</evidence>
<dbReference type="InterPro" id="IPR004358">
    <property type="entry name" value="Sig_transdc_His_kin-like_C"/>
</dbReference>
<comment type="caution">
    <text evidence="18">The sequence shown here is derived from an EMBL/GenBank/DDBJ whole genome shotgun (WGS) entry which is preliminary data.</text>
</comment>
<dbReference type="CDD" id="cd00130">
    <property type="entry name" value="PAS"/>
    <property type="match status" value="4"/>
</dbReference>
<dbReference type="GO" id="GO:0005524">
    <property type="term" value="F:ATP binding"/>
    <property type="evidence" value="ECO:0007669"/>
    <property type="project" value="UniProtKB-KW"/>
</dbReference>
<dbReference type="SMART" id="SM00086">
    <property type="entry name" value="PAC"/>
    <property type="match status" value="4"/>
</dbReference>
<dbReference type="InterPro" id="IPR003594">
    <property type="entry name" value="HATPase_dom"/>
</dbReference>
<dbReference type="CDD" id="cd17580">
    <property type="entry name" value="REC_2_DhkD-like"/>
    <property type="match status" value="1"/>
</dbReference>
<dbReference type="PROSITE" id="PS50112">
    <property type="entry name" value="PAS"/>
    <property type="match status" value="4"/>
</dbReference>
<dbReference type="InterPro" id="IPR013655">
    <property type="entry name" value="PAS_fold_3"/>
</dbReference>
<dbReference type="Pfam" id="PF00512">
    <property type="entry name" value="HisKA"/>
    <property type="match status" value="1"/>
</dbReference>
<evidence type="ECO:0000313" key="19">
    <source>
        <dbReference type="Proteomes" id="UP000292459"/>
    </source>
</evidence>
<evidence type="ECO:0000256" key="1">
    <source>
        <dbReference type="ARBA" id="ARBA00000085"/>
    </source>
</evidence>
<feature type="domain" description="Histidine kinase" evidence="14">
    <location>
        <begin position="682"/>
        <end position="900"/>
    </location>
</feature>
<dbReference type="CDD" id="cd16922">
    <property type="entry name" value="HATPase_EvgS-ArcB-TorS-like"/>
    <property type="match status" value="1"/>
</dbReference>
<dbReference type="PRINTS" id="PR00344">
    <property type="entry name" value="BCTRLSENSOR"/>
</dbReference>
<dbReference type="EC" id="2.7.13.3" evidence="3"/>
<dbReference type="PROSITE" id="PS50110">
    <property type="entry name" value="RESPONSE_REGULATORY"/>
    <property type="match status" value="1"/>
</dbReference>
<dbReference type="Proteomes" id="UP000292459">
    <property type="component" value="Unassembled WGS sequence"/>
</dbReference>
<evidence type="ECO:0000256" key="8">
    <source>
        <dbReference type="ARBA" id="ARBA00022777"/>
    </source>
</evidence>
<dbReference type="InterPro" id="IPR000700">
    <property type="entry name" value="PAS-assoc_C"/>
</dbReference>
<feature type="domain" description="Response regulatory" evidence="15">
    <location>
        <begin position="922"/>
        <end position="1040"/>
    </location>
</feature>
<evidence type="ECO:0000256" key="12">
    <source>
        <dbReference type="PROSITE-ProRule" id="PRU00169"/>
    </source>
</evidence>